<dbReference type="Proteomes" id="UP000054279">
    <property type="component" value="Unassembled WGS sequence"/>
</dbReference>
<feature type="compositionally biased region" description="Polar residues" evidence="1">
    <location>
        <begin position="225"/>
        <end position="240"/>
    </location>
</feature>
<accession>A0A0C9VR85</accession>
<keyword evidence="3" id="KW-1185">Reference proteome</keyword>
<organism evidence="2 3">
    <name type="scientific">Sphaerobolus stellatus (strain SS14)</name>
    <dbReference type="NCBI Taxonomy" id="990650"/>
    <lineage>
        <taxon>Eukaryota</taxon>
        <taxon>Fungi</taxon>
        <taxon>Dikarya</taxon>
        <taxon>Basidiomycota</taxon>
        <taxon>Agaricomycotina</taxon>
        <taxon>Agaricomycetes</taxon>
        <taxon>Phallomycetidae</taxon>
        <taxon>Geastrales</taxon>
        <taxon>Sphaerobolaceae</taxon>
        <taxon>Sphaerobolus</taxon>
    </lineage>
</organism>
<reference evidence="2 3" key="1">
    <citation type="submission" date="2014-06" db="EMBL/GenBank/DDBJ databases">
        <title>Evolutionary Origins and Diversification of the Mycorrhizal Mutualists.</title>
        <authorList>
            <consortium name="DOE Joint Genome Institute"/>
            <consortium name="Mycorrhizal Genomics Consortium"/>
            <person name="Kohler A."/>
            <person name="Kuo A."/>
            <person name="Nagy L.G."/>
            <person name="Floudas D."/>
            <person name="Copeland A."/>
            <person name="Barry K.W."/>
            <person name="Cichocki N."/>
            <person name="Veneault-Fourrey C."/>
            <person name="LaButti K."/>
            <person name="Lindquist E.A."/>
            <person name="Lipzen A."/>
            <person name="Lundell T."/>
            <person name="Morin E."/>
            <person name="Murat C."/>
            <person name="Riley R."/>
            <person name="Ohm R."/>
            <person name="Sun H."/>
            <person name="Tunlid A."/>
            <person name="Henrissat B."/>
            <person name="Grigoriev I.V."/>
            <person name="Hibbett D.S."/>
            <person name="Martin F."/>
        </authorList>
    </citation>
    <scope>NUCLEOTIDE SEQUENCE [LARGE SCALE GENOMIC DNA]</scope>
    <source>
        <strain evidence="2 3">SS14</strain>
    </source>
</reference>
<proteinExistence type="predicted"/>
<feature type="compositionally biased region" description="Polar residues" evidence="1">
    <location>
        <begin position="196"/>
        <end position="211"/>
    </location>
</feature>
<feature type="compositionally biased region" description="Basic residues" evidence="1">
    <location>
        <begin position="332"/>
        <end position="341"/>
    </location>
</feature>
<feature type="region of interest" description="Disordered" evidence="1">
    <location>
        <begin position="190"/>
        <end position="387"/>
    </location>
</feature>
<name>A0A0C9VR85_SPHS4</name>
<sequence length="387" mass="42035">MSNTFVFGNFTVTDGEIVKSPKAQHAVYTTTLHMEEDIDGIPALIRVFAPVGYATLKDDTTIFLYGKLIACTKGPFLIECLNMFPYPGEPADEIHGQVPSFTPRISVLGHTSGTLEETYTKHHEFKLLSSAWVRDKLQATAFMGRFDNTPRWKKVPSLKDGSAIFITGPIIMRHETTNIALIRIEDVVFNPGSRPDGSSVQGDKSNKQSATRIRPSAKSGWGKEVNTQAGAPATSKTQKATAGIGAQMETENIKENRPEKQPQSQNTPEPRSVSHAHGNQMVEGETPVNPSTESQSPSESLTLEASSQPHASAVPLSESAQANIVKATQRVPAKRGRKPAAKKQPQTPSDPEARHSKRIRTRKTADSTSETSELNDNGPEVDNSGAI</sequence>
<feature type="compositionally biased region" description="Basic and acidic residues" evidence="1">
    <location>
        <begin position="251"/>
        <end position="260"/>
    </location>
</feature>
<dbReference type="HOGENOM" id="CLU_746332_0_0_1"/>
<dbReference type="AlphaFoldDB" id="A0A0C9VR85"/>
<evidence type="ECO:0000313" key="2">
    <source>
        <dbReference type="EMBL" id="KIJ40830.1"/>
    </source>
</evidence>
<feature type="compositionally biased region" description="Polar residues" evidence="1">
    <location>
        <begin position="366"/>
        <end position="375"/>
    </location>
</feature>
<dbReference type="EMBL" id="KN837141">
    <property type="protein sequence ID" value="KIJ40830.1"/>
    <property type="molecule type" value="Genomic_DNA"/>
</dbReference>
<gene>
    <name evidence="2" type="ORF">M422DRAFT_256272</name>
</gene>
<evidence type="ECO:0000256" key="1">
    <source>
        <dbReference type="SAM" id="MobiDB-lite"/>
    </source>
</evidence>
<evidence type="ECO:0000313" key="3">
    <source>
        <dbReference type="Proteomes" id="UP000054279"/>
    </source>
</evidence>
<protein>
    <submittedName>
        <fullName evidence="2">Uncharacterized protein</fullName>
    </submittedName>
</protein>
<feature type="compositionally biased region" description="Polar residues" evidence="1">
    <location>
        <begin position="288"/>
        <end position="310"/>
    </location>
</feature>